<dbReference type="FunFam" id="3.30.70.20:FF:000022">
    <property type="entry name" value="Pyruvate:ferredoxin (Flavodoxin) oxidoreductase"/>
    <property type="match status" value="1"/>
</dbReference>
<feature type="site" description="Important for catalytic activity" evidence="13">
    <location>
        <position position="1004"/>
    </location>
</feature>
<accession>A0A7C3VLW4</accession>
<dbReference type="FunFam" id="3.40.50.920:FF:000007">
    <property type="entry name" value="Pyruvate:ferredoxin (Flavodoxin) oxidoreductase"/>
    <property type="match status" value="1"/>
</dbReference>
<dbReference type="InterPro" id="IPR009014">
    <property type="entry name" value="Transketo_C/PFOR_II"/>
</dbReference>
<dbReference type="Pfam" id="PF01855">
    <property type="entry name" value="POR_N"/>
    <property type="match status" value="1"/>
</dbReference>
<sequence length="1202" mass="131468">MSQRVYATIDGNEAVARVAYKLSEAIAIYPITPSSPMGEWADAWMSEGRSNLWGTIPNVVEMQSEGGAAGAVHGALQAGALTTTFTASQGLMLMLPNLYKIAGELTCAVLHVAARSLAAQGLSIFGDHSDVMAARSTGVALLCSASVQEAHDFALISQAATLESRVPFIHFFDGFRTSHEEQKVELLNDADLRALINDDLVFAHRARALTPDRPVLRGTAQNPDVYFQARETVNPFYDACPGIVQKAMDKFGELTGRYYKLFEYVGAPDAETVIILMGSGCETVHETVEYLNAQGAKVGVLKVRLYRPWDNKQLVAALPKTVKKIAVLDRTKEPGAGGEPLYLDVVTALSEEWEDATPKVVGGRYGLSSKEFNPAMVKGVFENLAQAKPKNHFTIGINDDLSNTSLTYDPDFSTEPDSVVRCMFYGLGSDGTVGANKNSIKIIGEETDNYAQGYFVYDSKKSGSITVSHLRFGPQPIRSTYLIEKANFVGCHQWLFLEKLNVLKAAAKGATFLLNSPFGPDEVWDKLPIEVQEQIIRKNLKFYVIDANQVARDSGMGGRINTIMQVCFFALANVLPREEAIAKIKEAIQKTYGKKGDVIVSMNLKAVDNTVENLFEVKVGAANSSIKMVPPIPANAPKFVREVEGMMISRMGDDIPVSALPCDGTYPTGTSKWEKRNVGQEIPVWDPDVCVQCAKCIIVCPHAVIRGKVYEPAQLANAPTTFKSTETKDKDFAGTKFTIQVSAEDCTGCGVCVDVCPAKNKSQPSRRAINMEPQLPLREQERENWDFFLNLPNPDRRELKLGQIRQQQLQEPLFEFSGACAGCGETPYIKLVSQLFGDRMVVANATGCSSIYGGNLPTTPWAQNAEGRGPAWSNSLFEDNAEFGLGFRIAIDKHAQFAAELVQKLGGDLGDNLVREILAAEQKTEADIWEQRARVEQLKQKLQGINSPDAKQLLSLADYLVKKAVWIIGGDGWAYDIGYGGLDHVIASGRNVNILVLDTEVYSNTGGQSSKATPRGAVAKFAAGGKPAPKKDLGLIAMTYGNVYVASVAMGARDEHTLKAFLEAEAYNGPSLIIAYSHCIAHGINMTTAMTHQKSLVESGRWLLYRYNPELKAEGKNPMQLDSRTPKKAIADSMYQEARFKMLTVSKPEDAKRLLKEAQQDVSDRWKLYEYMAARKLETQNGHNGGNGGAEQPTSETKEPVS</sequence>
<dbReference type="GO" id="GO:0022900">
    <property type="term" value="P:electron transport chain"/>
    <property type="evidence" value="ECO:0007669"/>
    <property type="project" value="InterPro"/>
</dbReference>
<dbReference type="SUPFAM" id="SSF52518">
    <property type="entry name" value="Thiamin diphosphate-binding fold (THDP-binding)"/>
    <property type="match status" value="2"/>
</dbReference>
<feature type="binding site" evidence="12">
    <location>
        <position position="65"/>
    </location>
    <ligand>
        <name>thiamine diphosphate</name>
        <dbReference type="ChEBI" id="CHEBI:58937"/>
    </ligand>
</feature>
<evidence type="ECO:0000256" key="11">
    <source>
        <dbReference type="PIRNR" id="PIRNR000159"/>
    </source>
</evidence>
<dbReference type="Gene3D" id="3.40.50.920">
    <property type="match status" value="1"/>
</dbReference>
<feature type="binding site" evidence="14">
    <location>
        <position position="1079"/>
    </location>
    <ligand>
        <name>[4Fe-4S] cluster</name>
        <dbReference type="ChEBI" id="CHEBI:49883"/>
        <label>3</label>
    </ligand>
</feature>
<dbReference type="InterPro" id="IPR011895">
    <property type="entry name" value="Pyrv_flavodox_OxRed"/>
</dbReference>
<dbReference type="GO" id="GO:0051539">
    <property type="term" value="F:4 iron, 4 sulfur cluster binding"/>
    <property type="evidence" value="ECO:0007669"/>
    <property type="project" value="UniProtKB-KW"/>
</dbReference>
<dbReference type="GO" id="GO:0030976">
    <property type="term" value="F:thiamine pyrophosphate binding"/>
    <property type="evidence" value="ECO:0007669"/>
    <property type="project" value="InterPro"/>
</dbReference>
<feature type="binding site" evidence="14">
    <location>
        <position position="746"/>
    </location>
    <ligand>
        <name>[4Fe-4S] cluster</name>
        <dbReference type="ChEBI" id="CHEBI:49883"/>
        <label>2</label>
    </ligand>
</feature>
<dbReference type="InterPro" id="IPR002880">
    <property type="entry name" value="Pyrv_Fd/Flavodoxin_OxRdtase_N"/>
</dbReference>
<dbReference type="Gene3D" id="3.40.50.970">
    <property type="match status" value="2"/>
</dbReference>
<dbReference type="FunFam" id="3.40.50.970:FF:000012">
    <property type="entry name" value="Pyruvate:ferredoxin (Flavodoxin) oxidoreductase"/>
    <property type="match status" value="1"/>
</dbReference>
<reference evidence="17" key="1">
    <citation type="journal article" date="2020" name="mSystems">
        <title>Genome- and Community-Level Interaction Insights into Carbon Utilization and Element Cycling Functions of Hydrothermarchaeota in Hydrothermal Sediment.</title>
        <authorList>
            <person name="Zhou Z."/>
            <person name="Liu Y."/>
            <person name="Xu W."/>
            <person name="Pan J."/>
            <person name="Luo Z.H."/>
            <person name="Li M."/>
        </authorList>
    </citation>
    <scope>NUCLEOTIDE SEQUENCE [LARGE SCALE GENOMIC DNA]</scope>
    <source>
        <strain evidence="17">SpSt-374</strain>
    </source>
</reference>
<keyword evidence="6 11" id="KW-0560">Oxidoreductase</keyword>
<dbReference type="Pfam" id="PF01558">
    <property type="entry name" value="POR"/>
    <property type="match status" value="1"/>
</dbReference>
<dbReference type="Gene3D" id="3.40.920.10">
    <property type="entry name" value="Pyruvate-ferredoxin oxidoreductase, PFOR, domain III"/>
    <property type="match status" value="1"/>
</dbReference>
<evidence type="ECO:0000256" key="2">
    <source>
        <dbReference type="ARBA" id="ARBA00022448"/>
    </source>
</evidence>
<feature type="binding site" evidence="14">
    <location>
        <position position="700"/>
    </location>
    <ligand>
        <name>[4Fe-4S] cluster</name>
        <dbReference type="ChEBI" id="CHEBI:49883"/>
        <label>2</label>
    </ligand>
</feature>
<keyword evidence="9" id="KW-0535">Nitrogen fixation</keyword>
<dbReference type="InterPro" id="IPR019752">
    <property type="entry name" value="Pyrv/ketoisovalerate_OxRed_cat"/>
</dbReference>
<evidence type="ECO:0000256" key="13">
    <source>
        <dbReference type="PIRSR" id="PIRSR000159-2"/>
    </source>
</evidence>
<keyword evidence="4 14" id="KW-0479">Metal-binding</keyword>
<dbReference type="Pfam" id="PF02775">
    <property type="entry name" value="TPP_enzyme_C"/>
    <property type="match status" value="1"/>
</dbReference>
<feature type="binding site" evidence="12">
    <location>
        <position position="848"/>
    </location>
    <ligand>
        <name>thiamine diphosphate</name>
        <dbReference type="ChEBI" id="CHEBI:58937"/>
    </ligand>
</feature>
<proteinExistence type="inferred from homology"/>
<dbReference type="Gene3D" id="3.30.70.20">
    <property type="match status" value="1"/>
</dbReference>
<dbReference type="PROSITE" id="PS51379">
    <property type="entry name" value="4FE4S_FER_2"/>
    <property type="match status" value="2"/>
</dbReference>
<keyword evidence="3 14" id="KW-0004">4Fe-4S</keyword>
<evidence type="ECO:0000256" key="8">
    <source>
        <dbReference type="ARBA" id="ARBA00023014"/>
    </source>
</evidence>
<evidence type="ECO:0000259" key="16">
    <source>
        <dbReference type="PROSITE" id="PS51379"/>
    </source>
</evidence>
<dbReference type="CDD" id="cd03377">
    <property type="entry name" value="TPP_PFOR_PNO"/>
    <property type="match status" value="1"/>
</dbReference>
<dbReference type="AlphaFoldDB" id="A0A7C3VLW4"/>
<comment type="catalytic activity">
    <reaction evidence="10 11">
        <text>oxidized [flavodoxin] + pyruvate + CoA + 2 H(+) = reduced [flavodoxin] + acetyl-CoA + CO2</text>
        <dbReference type="Rhea" id="RHEA:44140"/>
        <dbReference type="Rhea" id="RHEA-COMP:10622"/>
        <dbReference type="Rhea" id="RHEA-COMP:10623"/>
        <dbReference type="ChEBI" id="CHEBI:15361"/>
        <dbReference type="ChEBI" id="CHEBI:15378"/>
        <dbReference type="ChEBI" id="CHEBI:16526"/>
        <dbReference type="ChEBI" id="CHEBI:57287"/>
        <dbReference type="ChEBI" id="CHEBI:57288"/>
        <dbReference type="ChEBI" id="CHEBI:57618"/>
        <dbReference type="ChEBI" id="CHEBI:58210"/>
    </reaction>
</comment>
<keyword evidence="2 11" id="KW-0813">Transport</keyword>
<dbReference type="SUPFAM" id="SSF53323">
    <property type="entry name" value="Pyruvate-ferredoxin oxidoreductase, PFOR, domain III"/>
    <property type="match status" value="1"/>
</dbReference>
<evidence type="ECO:0000256" key="9">
    <source>
        <dbReference type="ARBA" id="ARBA00023231"/>
    </source>
</evidence>
<dbReference type="Pfam" id="PF10371">
    <property type="entry name" value="EKR"/>
    <property type="match status" value="1"/>
</dbReference>
<dbReference type="InterPro" id="IPR050722">
    <property type="entry name" value="Pyruvate:ferred/Flavod_OxRd"/>
</dbReference>
<organism evidence="17">
    <name type="scientific">Planktothricoides sp. SpSt-374</name>
    <dbReference type="NCBI Taxonomy" id="2282167"/>
    <lineage>
        <taxon>Bacteria</taxon>
        <taxon>Bacillati</taxon>
        <taxon>Cyanobacteriota</taxon>
        <taxon>Cyanophyceae</taxon>
        <taxon>Oscillatoriophycideae</taxon>
        <taxon>Oscillatoriales</taxon>
        <taxon>Oscillatoriaceae</taxon>
        <taxon>Planktothricoides</taxon>
    </lineage>
</organism>
<dbReference type="InterPro" id="IPR011766">
    <property type="entry name" value="TPP_enzyme_TPP-bd"/>
</dbReference>
<evidence type="ECO:0000256" key="15">
    <source>
        <dbReference type="SAM" id="MobiDB-lite"/>
    </source>
</evidence>
<evidence type="ECO:0000313" key="17">
    <source>
        <dbReference type="EMBL" id="HGF99449.1"/>
    </source>
</evidence>
<comment type="cofactor">
    <cofactor evidence="14">
        <name>[4Fe-4S] cluster</name>
        <dbReference type="ChEBI" id="CHEBI:49883"/>
    </cofactor>
    <text evidence="14">Binds 3 [4Fe-4S] clusters per subunit.</text>
</comment>
<dbReference type="PROSITE" id="PS00198">
    <property type="entry name" value="4FE4S_FER_1"/>
    <property type="match status" value="1"/>
</dbReference>
<dbReference type="InterPro" id="IPR017896">
    <property type="entry name" value="4Fe4S_Fe-S-bd"/>
</dbReference>
<evidence type="ECO:0000256" key="12">
    <source>
        <dbReference type="PIRSR" id="PIRSR000159-1"/>
    </source>
</evidence>
<feature type="binding site" evidence="12">
    <location>
        <position position="115"/>
    </location>
    <ligand>
        <name>pyruvate</name>
        <dbReference type="ChEBI" id="CHEBI:15361"/>
    </ligand>
</feature>
<dbReference type="NCBIfam" id="TIGR02176">
    <property type="entry name" value="pyruv_ox_red"/>
    <property type="match status" value="1"/>
</dbReference>
<feature type="site" description="Important for catalytic activity" evidence="13">
    <location>
        <position position="115"/>
    </location>
</feature>
<comment type="function">
    <text evidence="11">Oxidoreductase required for the transfer of electrons from pyruvate to flavodoxin.</text>
</comment>
<feature type="binding site" evidence="12">
    <location>
        <begin position="970"/>
        <end position="973"/>
    </location>
    <ligand>
        <name>thiamine diphosphate</name>
        <dbReference type="ChEBI" id="CHEBI:58937"/>
    </ligand>
</feature>
<feature type="domain" description="4Fe-4S ferredoxin-type" evidence="16">
    <location>
        <begin position="737"/>
        <end position="766"/>
    </location>
</feature>
<evidence type="ECO:0000256" key="6">
    <source>
        <dbReference type="ARBA" id="ARBA00023002"/>
    </source>
</evidence>
<feature type="site" description="Important for catalytic activity" evidence="13">
    <location>
        <position position="65"/>
    </location>
</feature>
<gene>
    <name evidence="17" type="primary">nifJ</name>
    <name evidence="17" type="ORF">ENR15_01945</name>
</gene>
<dbReference type="GO" id="GO:0006979">
    <property type="term" value="P:response to oxidative stress"/>
    <property type="evidence" value="ECO:0007669"/>
    <property type="project" value="TreeGrafter"/>
</dbReference>
<keyword evidence="17" id="KW-0670">Pyruvate</keyword>
<evidence type="ECO:0000256" key="14">
    <source>
        <dbReference type="PIRSR" id="PIRSR000159-50"/>
    </source>
</evidence>
<dbReference type="FunFam" id="3.40.920.10:FF:000001">
    <property type="entry name" value="Pyruvate:ferredoxin (Flavodoxin) oxidoreductase"/>
    <property type="match status" value="1"/>
</dbReference>
<evidence type="ECO:0000256" key="4">
    <source>
        <dbReference type="ARBA" id="ARBA00022723"/>
    </source>
</evidence>
<feature type="binding site" evidence="14">
    <location>
        <position position="693"/>
    </location>
    <ligand>
        <name>[4Fe-4S] cluster</name>
        <dbReference type="ChEBI" id="CHEBI:49883"/>
        <label>1</label>
    </ligand>
</feature>
<feature type="binding site" evidence="12">
    <location>
        <begin position="999"/>
        <end position="1004"/>
    </location>
    <ligand>
        <name>thiamine diphosphate</name>
        <dbReference type="ChEBI" id="CHEBI:58937"/>
    </ligand>
</feature>
<dbReference type="SMART" id="SM00890">
    <property type="entry name" value="EKR"/>
    <property type="match status" value="1"/>
</dbReference>
<dbReference type="PIRSF" id="PIRSF000159">
    <property type="entry name" value="NifJ"/>
    <property type="match status" value="1"/>
</dbReference>
<keyword evidence="5 11" id="KW-0249">Electron transport</keyword>
<evidence type="ECO:0000256" key="10">
    <source>
        <dbReference type="ARBA" id="ARBA00048963"/>
    </source>
</evidence>
<feature type="binding site" evidence="14">
    <location>
        <position position="752"/>
    </location>
    <ligand>
        <name>[4Fe-4S] cluster</name>
        <dbReference type="ChEBI" id="CHEBI:49883"/>
        <label>2</label>
    </ligand>
</feature>
<dbReference type="InterPro" id="IPR033412">
    <property type="entry name" value="PFOR_II"/>
</dbReference>
<dbReference type="Pfam" id="PF13484">
    <property type="entry name" value="Fer4_16"/>
    <property type="match status" value="1"/>
</dbReference>
<feature type="binding site" evidence="12">
    <location>
        <position position="32"/>
    </location>
    <ligand>
        <name>pyruvate</name>
        <dbReference type="ChEBI" id="CHEBI:15361"/>
    </ligand>
</feature>
<evidence type="ECO:0000256" key="7">
    <source>
        <dbReference type="ARBA" id="ARBA00023004"/>
    </source>
</evidence>
<dbReference type="PANTHER" id="PTHR32154">
    <property type="entry name" value="PYRUVATE-FLAVODOXIN OXIDOREDUCTASE-RELATED"/>
    <property type="match status" value="1"/>
</dbReference>
<dbReference type="GO" id="GO:0005506">
    <property type="term" value="F:iron ion binding"/>
    <property type="evidence" value="ECO:0007669"/>
    <property type="project" value="InterPro"/>
</dbReference>
<dbReference type="InterPro" id="IPR037112">
    <property type="entry name" value="Pyrv-flavodox_OxR_EKR_sf"/>
</dbReference>
<feature type="binding site" evidence="14">
    <location>
        <position position="690"/>
    </location>
    <ligand>
        <name>[4Fe-4S] cluster</name>
        <dbReference type="ChEBI" id="CHEBI:49883"/>
        <label>1</label>
    </ligand>
</feature>
<dbReference type="InterPro" id="IPR019456">
    <property type="entry name" value="Pyrv-flavodox_OxRtase_EKR"/>
</dbReference>
<name>A0A7C3VLW4_9CYAN</name>
<dbReference type="Pfam" id="PF17147">
    <property type="entry name" value="PFOR_II"/>
    <property type="match status" value="1"/>
</dbReference>
<protein>
    <recommendedName>
        <fullName evidence="11">Pyruvate-flavodoxin oxidoreductase</fullName>
        <ecNumber evidence="11">1.2.7.-</ecNumber>
    </recommendedName>
</protein>
<evidence type="ECO:0000256" key="1">
    <source>
        <dbReference type="ARBA" id="ARBA00009032"/>
    </source>
</evidence>
<feature type="binding site" evidence="14">
    <location>
        <position position="823"/>
    </location>
    <ligand>
        <name>[4Fe-4S] cluster</name>
        <dbReference type="ChEBI" id="CHEBI:49883"/>
        <label>3</label>
    </ligand>
</feature>
<keyword evidence="7 14" id="KW-0408">Iron</keyword>
<feature type="binding site" evidence="14">
    <location>
        <position position="696"/>
    </location>
    <ligand>
        <name>[4Fe-4S] cluster</name>
        <dbReference type="ChEBI" id="CHEBI:49883"/>
        <label>1</label>
    </ligand>
</feature>
<dbReference type="InterPro" id="IPR029061">
    <property type="entry name" value="THDP-binding"/>
</dbReference>
<keyword evidence="8 14" id="KW-0411">Iron-sulfur</keyword>
<dbReference type="InterPro" id="IPR017900">
    <property type="entry name" value="4Fe4S_Fe_S_CS"/>
</dbReference>
<feature type="site" description="Important for catalytic activity" evidence="13">
    <location>
        <position position="32"/>
    </location>
</feature>
<feature type="domain" description="4Fe-4S ferredoxin-type" evidence="16">
    <location>
        <begin position="681"/>
        <end position="710"/>
    </location>
</feature>
<dbReference type="EC" id="1.2.7.-" evidence="11"/>
<dbReference type="SUPFAM" id="SSF54862">
    <property type="entry name" value="4Fe-4S ferredoxins"/>
    <property type="match status" value="1"/>
</dbReference>
<dbReference type="CDD" id="cd07034">
    <property type="entry name" value="TPP_PYR_PFOR_IOR-alpha_like"/>
    <property type="match status" value="1"/>
</dbReference>
<dbReference type="InterPro" id="IPR002869">
    <property type="entry name" value="Pyrv_flavodox_OxRed_cen"/>
</dbReference>
<feature type="binding site" evidence="14">
    <location>
        <position position="820"/>
    </location>
    <ligand>
        <name>[4Fe-4S] cluster</name>
        <dbReference type="ChEBI" id="CHEBI:49883"/>
        <label>3</label>
    </ligand>
</feature>
<evidence type="ECO:0000256" key="5">
    <source>
        <dbReference type="ARBA" id="ARBA00022982"/>
    </source>
</evidence>
<dbReference type="PANTHER" id="PTHR32154:SF0">
    <property type="entry name" value="PYRUVATE-FLAVODOXIN OXIDOREDUCTASE-RELATED"/>
    <property type="match status" value="1"/>
</dbReference>
<dbReference type="GO" id="GO:0016903">
    <property type="term" value="F:oxidoreductase activity, acting on the aldehyde or oxo group of donors"/>
    <property type="evidence" value="ECO:0007669"/>
    <property type="project" value="InterPro"/>
</dbReference>
<feature type="binding site" evidence="14">
    <location>
        <position position="749"/>
    </location>
    <ligand>
        <name>[4Fe-4S] cluster</name>
        <dbReference type="ChEBI" id="CHEBI:49883"/>
        <label>2</label>
    </ligand>
</feature>
<comment type="caution">
    <text evidence="17">The sequence shown here is derived from an EMBL/GenBank/DDBJ whole genome shotgun (WGS) entry which is preliminary data.</text>
</comment>
<dbReference type="Gene3D" id="4.10.780.10">
    <property type="entry name" value="Pyruvate-flavodoxin oxidoreductase, EKR domain"/>
    <property type="match status" value="1"/>
</dbReference>
<dbReference type="SUPFAM" id="SSF52922">
    <property type="entry name" value="TK C-terminal domain-like"/>
    <property type="match status" value="1"/>
</dbReference>
<feature type="binding site" evidence="14">
    <location>
        <position position="756"/>
    </location>
    <ligand>
        <name>[4Fe-4S] cluster</name>
        <dbReference type="ChEBI" id="CHEBI:49883"/>
        <label>1</label>
    </ligand>
</feature>
<feature type="binding site" evidence="14">
    <location>
        <position position="848"/>
    </location>
    <ligand>
        <name>[4Fe-4S] cluster</name>
        <dbReference type="ChEBI" id="CHEBI:49883"/>
        <label>3</label>
    </ligand>
</feature>
<feature type="binding site" evidence="12">
    <location>
        <position position="825"/>
    </location>
    <ligand>
        <name>thiamine diphosphate</name>
        <dbReference type="ChEBI" id="CHEBI:58937"/>
    </ligand>
</feature>
<evidence type="ECO:0000256" key="3">
    <source>
        <dbReference type="ARBA" id="ARBA00022485"/>
    </source>
</evidence>
<comment type="similarity">
    <text evidence="1 11">Belongs to the pyruvate:ferredoxin/flavodoxin oxidoreductase family.</text>
</comment>
<dbReference type="EMBL" id="DSPX01000017">
    <property type="protein sequence ID" value="HGF99449.1"/>
    <property type="molecule type" value="Genomic_DNA"/>
</dbReference>
<feature type="region of interest" description="Disordered" evidence="15">
    <location>
        <begin position="1177"/>
        <end position="1202"/>
    </location>
</feature>
<dbReference type="FunFam" id="3.40.50.970:FF:000041">
    <property type="entry name" value="Pyruvate:ferredoxin (Flavodoxin) oxidoreductase"/>
    <property type="match status" value="1"/>
</dbReference>